<dbReference type="AlphaFoldDB" id="A0A099P387"/>
<feature type="compositionally biased region" description="Polar residues" evidence="1">
    <location>
        <begin position="59"/>
        <end position="71"/>
    </location>
</feature>
<feature type="region of interest" description="Disordered" evidence="1">
    <location>
        <begin position="58"/>
        <end position="84"/>
    </location>
</feature>
<dbReference type="HOGENOM" id="CLU_1283411_0_0_1"/>
<evidence type="ECO:0000313" key="2">
    <source>
        <dbReference type="EMBL" id="KGK38682.1"/>
    </source>
</evidence>
<sequence>MSSPPRSSDLKKDDKVLSKTYVLIENTQVQNTPNKIAPKYTLKLPDAYGLLHKEAKATHTPTQAVNTSSKFPETFNPRKEQNMPHKQKVDEWILQVPVAPLNIPCDLWSNECYKPYLELAEIPETLTDNDVNMSTDSAVIEIQSKLITTLTNREYYKENELVRRYDGRADKEHLYCVYPEIENGMNAILIGMQRFQPNHQTYRGMHPYGFSGYSN</sequence>
<evidence type="ECO:0000313" key="3">
    <source>
        <dbReference type="Proteomes" id="UP000029867"/>
    </source>
</evidence>
<dbReference type="Proteomes" id="UP000029867">
    <property type="component" value="Unassembled WGS sequence"/>
</dbReference>
<accession>A0A099P387</accession>
<evidence type="ECO:0000256" key="1">
    <source>
        <dbReference type="SAM" id="MobiDB-lite"/>
    </source>
</evidence>
<dbReference type="EMBL" id="JQFK01000017">
    <property type="protein sequence ID" value="KGK38682.1"/>
    <property type="molecule type" value="Genomic_DNA"/>
</dbReference>
<dbReference type="VEuPathDB" id="FungiDB:C5L36_0C11300"/>
<protein>
    <submittedName>
        <fullName evidence="2">Uncharacterized protein</fullName>
    </submittedName>
</protein>
<gene>
    <name evidence="2" type="ORF">JL09_g2193</name>
</gene>
<name>A0A099P387_PICKU</name>
<reference evidence="3" key="1">
    <citation type="journal article" date="2014" name="Microb. Cell Fact.">
        <title>Exploiting Issatchenkia orientalis SD108 for succinic acid production.</title>
        <authorList>
            <person name="Xiao H."/>
            <person name="Shao Z."/>
            <person name="Jiang Y."/>
            <person name="Dole S."/>
            <person name="Zhao H."/>
        </authorList>
    </citation>
    <scope>NUCLEOTIDE SEQUENCE [LARGE SCALE GENOMIC DNA]</scope>
    <source>
        <strain evidence="3">SD108</strain>
    </source>
</reference>
<proteinExistence type="predicted"/>
<comment type="caution">
    <text evidence="2">The sequence shown here is derived from an EMBL/GenBank/DDBJ whole genome shotgun (WGS) entry which is preliminary data.</text>
</comment>
<organism evidence="2 3">
    <name type="scientific">Pichia kudriavzevii</name>
    <name type="common">Yeast</name>
    <name type="synonym">Issatchenkia orientalis</name>
    <dbReference type="NCBI Taxonomy" id="4909"/>
    <lineage>
        <taxon>Eukaryota</taxon>
        <taxon>Fungi</taxon>
        <taxon>Dikarya</taxon>
        <taxon>Ascomycota</taxon>
        <taxon>Saccharomycotina</taxon>
        <taxon>Pichiomycetes</taxon>
        <taxon>Pichiales</taxon>
        <taxon>Pichiaceae</taxon>
        <taxon>Pichia</taxon>
    </lineage>
</organism>